<keyword evidence="1" id="KW-1133">Transmembrane helix</keyword>
<dbReference type="AlphaFoldDB" id="K0ESG1"/>
<accession>K0ESG1</accession>
<sequence length="815" mass="88196">MTIRACESDSGQTAGSGSTDWERWTPWAVLRRFRTWTRATRRRRAMLWLCVVVFALFVFPGLLGAIATAQGGSTTTPGVNAGNSALSWMDVRDSEGVEMSQYFVAHDDGGFLAPAKFVLATSTDCVMVGWGILTITPIYLIGSVVSFSWMSSFEDPLHDLADSYTRAIVTPPVLLLSGTIGSFFTIYFFVRGFHAKAAYQIMFMTGIAVLAPALLLNPMATIFSSDGPLVMGRDFGLAVASGLNGEVGTDPDKLVARMQTHMADNFGRKPLQTWNFGHVVDQRPACRVAWSKGIESGDSEQVRQGMETCQDLVARNAIDNPTWGQLGTGIVMGGSSMFFLLFALYIGYKVIRAVFDVVFNLFMMILGLATLGFIHGPPQVSLISSGVGIAISSAEMSLFTMLLGVYMFLNGSLFSSPDDHMQMLVLGALLHLVFIVRARKIAKAMRSAEHWVSNRFAQKLQDVGGKGKGGGGGGGGAAALGMGKSEDSSTTLKTLAGLSMLAAISGSPLTGRLFRMAGNPFSFDSRGTEAIRRGQRLAWTSIAPEYTDSYRSFAQLTDISGAAIKDPLRFRGSGVPPGLRTIGDMSRDSVIGFGDRRHTLRGIAHVVNSLDQESGYGFDRALSSVLVMSDDPRVNARMIAAFRRTHAMQEDNLARFKPLSEFRAAVDQYVERPDAVHMSVLEQKGLNLVRAYSPQSLPGELRTHVDNYMAAPNRKELESLWKAGEGAPLGISRVTLGGASVDLTGEEAWQAMNYIGYERSLQCLNPLNTILESSSLDSPAAQAAVRDLRRYTAFAEAEDMWPAGINRSPANPSAG</sequence>
<dbReference type="STRING" id="1133849.O3I_023890"/>
<dbReference type="EMBL" id="CP003876">
    <property type="protein sequence ID" value="AFU02733.1"/>
    <property type="molecule type" value="Genomic_DNA"/>
</dbReference>
<dbReference type="Proteomes" id="UP000006304">
    <property type="component" value="Chromosome"/>
</dbReference>
<keyword evidence="3" id="KW-1185">Reference proteome</keyword>
<feature type="transmembrane region" description="Helical" evidence="1">
    <location>
        <begin position="168"/>
        <end position="189"/>
    </location>
</feature>
<evidence type="ECO:0000313" key="2">
    <source>
        <dbReference type="EMBL" id="AFU02733.1"/>
    </source>
</evidence>
<dbReference type="eggNOG" id="ENOG50303YC">
    <property type="taxonomic scope" value="Bacteria"/>
</dbReference>
<dbReference type="HOGENOM" id="CLU_346424_0_0_11"/>
<feature type="transmembrane region" description="Helical" evidence="1">
    <location>
        <begin position="326"/>
        <end position="348"/>
    </location>
</feature>
<proteinExistence type="predicted"/>
<feature type="transmembrane region" description="Helical" evidence="1">
    <location>
        <begin position="354"/>
        <end position="374"/>
    </location>
</feature>
<name>K0ESG1_NOCB7</name>
<organism evidence="2 3">
    <name type="scientific">Nocardia brasiliensis (strain ATCC 700358 / HUJEG-1)</name>
    <dbReference type="NCBI Taxonomy" id="1133849"/>
    <lineage>
        <taxon>Bacteria</taxon>
        <taxon>Bacillati</taxon>
        <taxon>Actinomycetota</taxon>
        <taxon>Actinomycetes</taxon>
        <taxon>Mycobacteriales</taxon>
        <taxon>Nocardiaceae</taxon>
        <taxon>Nocardia</taxon>
    </lineage>
</organism>
<dbReference type="KEGG" id="nbr:O3I_023890"/>
<reference evidence="2 3" key="1">
    <citation type="journal article" date="2012" name="J. Bacteriol.">
        <title>Complete genome sequence of Nocardia brasiliensis HUJEG-1.</title>
        <authorList>
            <person name="Vera-Cabrera L."/>
            <person name="Ortiz-Lopez R."/>
            <person name="Elizondo-Gonzalez R."/>
            <person name="Perez-Maya A.A."/>
            <person name="Ocampo-Candiani J."/>
        </authorList>
    </citation>
    <scope>NUCLEOTIDE SEQUENCE [LARGE SCALE GENOMIC DNA]</scope>
    <source>
        <strain evidence="3">ATCC 700358</strain>
    </source>
</reference>
<protein>
    <submittedName>
        <fullName evidence="2">Membrane protein</fullName>
    </submittedName>
</protein>
<evidence type="ECO:0000313" key="3">
    <source>
        <dbReference type="Proteomes" id="UP000006304"/>
    </source>
</evidence>
<evidence type="ECO:0000256" key="1">
    <source>
        <dbReference type="SAM" id="Phobius"/>
    </source>
</evidence>
<feature type="transmembrane region" description="Helical" evidence="1">
    <location>
        <begin position="386"/>
        <end position="409"/>
    </location>
</feature>
<feature type="transmembrane region" description="Helical" evidence="1">
    <location>
        <begin position="421"/>
        <end position="438"/>
    </location>
</feature>
<keyword evidence="1" id="KW-0812">Transmembrane</keyword>
<keyword evidence="1" id="KW-0472">Membrane</keyword>
<gene>
    <name evidence="2" type="ORF">O3I_023890</name>
</gene>
<feature type="transmembrane region" description="Helical" evidence="1">
    <location>
        <begin position="201"/>
        <end position="223"/>
    </location>
</feature>
<feature type="transmembrane region" description="Helical" evidence="1">
    <location>
        <begin position="127"/>
        <end position="147"/>
    </location>
</feature>
<feature type="transmembrane region" description="Helical" evidence="1">
    <location>
        <begin position="45"/>
        <end position="67"/>
    </location>
</feature>